<protein>
    <submittedName>
        <fullName evidence="12">Multidrug ABC transporter ATPase/permease</fullName>
    </submittedName>
</protein>
<dbReference type="Pfam" id="PF00664">
    <property type="entry name" value="ABC_membrane"/>
    <property type="match status" value="1"/>
</dbReference>
<dbReference type="PROSITE" id="PS00211">
    <property type="entry name" value="ABC_TRANSPORTER_1"/>
    <property type="match status" value="1"/>
</dbReference>
<evidence type="ECO:0000256" key="3">
    <source>
        <dbReference type="ARBA" id="ARBA00022475"/>
    </source>
</evidence>
<dbReference type="AlphaFoldDB" id="A0A0W0YV27"/>
<dbReference type="Proteomes" id="UP000054600">
    <property type="component" value="Unassembled WGS sequence"/>
</dbReference>
<dbReference type="InterPro" id="IPR017871">
    <property type="entry name" value="ABC_transporter-like_CS"/>
</dbReference>
<dbReference type="InterPro" id="IPR011527">
    <property type="entry name" value="ABC1_TM_dom"/>
</dbReference>
<evidence type="ECO:0000256" key="8">
    <source>
        <dbReference type="ARBA" id="ARBA00023136"/>
    </source>
</evidence>
<sequence>MSTPSILSAIQKLSLLLTKEEKLKWFGIVAFSLCSCFLEIVTASVIVVFAQVLNQPHVGQKYLSMIGFGNDLAPGRIIFFIAISVGIIYLIKNLVAAAEVLYQTFSIQKMSYHFKNKLLHRYAEVDYGSYLTRNSSLGIQVVGGDAEQIFTNGMISIASILSESLIFFCLIGMVICLNPSLALYIFGVGAILGAIVTKGVLPKFYRFGQKLQESALYSSQNLIQFFHAFKEIVLLGKKDAFIDAYRHHSLKRSQVQAMQTSINALPRIIIEIIFVGLFVTVVALLSFNLESTDQMIGILGGYLYVGFRLMPGLNRIINQLNIFKSTIPSIERVYNEYVQAGIKVHYLNLPELDFNEDIKLENVSFSYLNTDKYALNSITLQIKKGECIGIVGETGSGKSTLVDLILGLLKPSSGNIIIDTKYPVNSLQWHKKIGYVPQTIYLTDDTIKANIAFGESDVDEPRLLAAIESAQLGRFIKQLPDGINTRVGDRGVRLSGGERQRIAIARALYREPEVLIFDEATSALDNETEARLMDTIYEVIKSRTVIMIAHRLTTLKECERIIVMEKGHISEIIQQKNNKLENKQVDYIV</sequence>
<dbReference type="InterPro" id="IPR003439">
    <property type="entry name" value="ABC_transporter-like_ATP-bd"/>
</dbReference>
<dbReference type="SMART" id="SM00382">
    <property type="entry name" value="AAA"/>
    <property type="match status" value="1"/>
</dbReference>
<reference evidence="12 13" key="1">
    <citation type="submission" date="2015-11" db="EMBL/GenBank/DDBJ databases">
        <title>Genomic analysis of 38 Legionella species identifies large and diverse effector repertoires.</title>
        <authorList>
            <person name="Burstein D."/>
            <person name="Amaro F."/>
            <person name="Zusman T."/>
            <person name="Lifshitz Z."/>
            <person name="Cohen O."/>
            <person name="Gilbert J.A."/>
            <person name="Pupko T."/>
            <person name="Shuman H.A."/>
            <person name="Segal G."/>
        </authorList>
    </citation>
    <scope>NUCLEOTIDE SEQUENCE [LARGE SCALE GENOMIC DNA]</scope>
    <source>
        <strain evidence="12 13">ATCC 49655</strain>
    </source>
</reference>
<feature type="domain" description="ABC transporter" evidence="10">
    <location>
        <begin position="358"/>
        <end position="588"/>
    </location>
</feature>
<evidence type="ECO:0000256" key="4">
    <source>
        <dbReference type="ARBA" id="ARBA00022692"/>
    </source>
</evidence>
<keyword evidence="5" id="KW-0547">Nucleotide-binding</keyword>
<dbReference type="PROSITE" id="PS50929">
    <property type="entry name" value="ABC_TM1F"/>
    <property type="match status" value="1"/>
</dbReference>
<feature type="transmembrane region" description="Helical" evidence="9">
    <location>
        <begin position="73"/>
        <end position="91"/>
    </location>
</feature>
<feature type="transmembrane region" description="Helical" evidence="9">
    <location>
        <begin position="268"/>
        <end position="289"/>
    </location>
</feature>
<keyword evidence="7 9" id="KW-1133">Transmembrane helix</keyword>
<evidence type="ECO:0000256" key="2">
    <source>
        <dbReference type="ARBA" id="ARBA00022448"/>
    </source>
</evidence>
<dbReference type="Gene3D" id="3.40.50.300">
    <property type="entry name" value="P-loop containing nucleotide triphosphate hydrolases"/>
    <property type="match status" value="1"/>
</dbReference>
<dbReference type="GO" id="GO:0034040">
    <property type="term" value="F:ATPase-coupled lipid transmembrane transporter activity"/>
    <property type="evidence" value="ECO:0007669"/>
    <property type="project" value="TreeGrafter"/>
</dbReference>
<feature type="transmembrane region" description="Helical" evidence="9">
    <location>
        <begin position="295"/>
        <end position="314"/>
    </location>
</feature>
<dbReference type="Gene3D" id="1.20.1560.10">
    <property type="entry name" value="ABC transporter type 1, transmembrane domain"/>
    <property type="match status" value="1"/>
</dbReference>
<evidence type="ECO:0000256" key="9">
    <source>
        <dbReference type="SAM" id="Phobius"/>
    </source>
</evidence>
<dbReference type="GO" id="GO:0005886">
    <property type="term" value="C:plasma membrane"/>
    <property type="evidence" value="ECO:0007669"/>
    <property type="project" value="UniProtKB-SubCell"/>
</dbReference>
<keyword evidence="8 9" id="KW-0472">Membrane</keyword>
<dbReference type="PROSITE" id="PS50893">
    <property type="entry name" value="ABC_TRANSPORTER_2"/>
    <property type="match status" value="1"/>
</dbReference>
<dbReference type="EMBL" id="LNYW01000043">
    <property type="protein sequence ID" value="KTD60721.1"/>
    <property type="molecule type" value="Genomic_DNA"/>
</dbReference>
<comment type="caution">
    <text evidence="12">The sequence shown here is derived from an EMBL/GenBank/DDBJ whole genome shotgun (WGS) entry which is preliminary data.</text>
</comment>
<dbReference type="SUPFAM" id="SSF52540">
    <property type="entry name" value="P-loop containing nucleoside triphosphate hydrolases"/>
    <property type="match status" value="1"/>
</dbReference>
<organism evidence="12 13">
    <name type="scientific">Legionella shakespearei DSM 23087</name>
    <dbReference type="NCBI Taxonomy" id="1122169"/>
    <lineage>
        <taxon>Bacteria</taxon>
        <taxon>Pseudomonadati</taxon>
        <taxon>Pseudomonadota</taxon>
        <taxon>Gammaproteobacteria</taxon>
        <taxon>Legionellales</taxon>
        <taxon>Legionellaceae</taxon>
        <taxon>Legionella</taxon>
    </lineage>
</organism>
<dbReference type="PATRIC" id="fig|1122169.6.peg.1655"/>
<comment type="subcellular location">
    <subcellularLocation>
        <location evidence="1">Cell membrane</location>
        <topology evidence="1">Multi-pass membrane protein</topology>
    </subcellularLocation>
</comment>
<dbReference type="PANTHER" id="PTHR24221">
    <property type="entry name" value="ATP-BINDING CASSETTE SUB-FAMILY B"/>
    <property type="match status" value="1"/>
</dbReference>
<dbReference type="GO" id="GO:0140359">
    <property type="term" value="F:ABC-type transporter activity"/>
    <property type="evidence" value="ECO:0007669"/>
    <property type="project" value="InterPro"/>
</dbReference>
<evidence type="ECO:0000313" key="12">
    <source>
        <dbReference type="EMBL" id="KTD60721.1"/>
    </source>
</evidence>
<evidence type="ECO:0000256" key="6">
    <source>
        <dbReference type="ARBA" id="ARBA00022840"/>
    </source>
</evidence>
<dbReference type="PANTHER" id="PTHR24221:SF654">
    <property type="entry name" value="ATP-BINDING CASSETTE SUB-FAMILY B MEMBER 6"/>
    <property type="match status" value="1"/>
</dbReference>
<dbReference type="Pfam" id="PF00005">
    <property type="entry name" value="ABC_tran"/>
    <property type="match status" value="1"/>
</dbReference>
<evidence type="ECO:0000313" key="13">
    <source>
        <dbReference type="Proteomes" id="UP000054600"/>
    </source>
</evidence>
<dbReference type="InterPro" id="IPR027417">
    <property type="entry name" value="P-loop_NTPase"/>
</dbReference>
<keyword evidence="2" id="KW-0813">Transport</keyword>
<evidence type="ECO:0000256" key="1">
    <source>
        <dbReference type="ARBA" id="ARBA00004651"/>
    </source>
</evidence>
<evidence type="ECO:0000259" key="10">
    <source>
        <dbReference type="PROSITE" id="PS50893"/>
    </source>
</evidence>
<feature type="transmembrane region" description="Helical" evidence="9">
    <location>
        <begin position="155"/>
        <end position="175"/>
    </location>
</feature>
<evidence type="ECO:0000259" key="11">
    <source>
        <dbReference type="PROSITE" id="PS50929"/>
    </source>
</evidence>
<accession>A0A0W0YV27</accession>
<dbReference type="InterPro" id="IPR003593">
    <property type="entry name" value="AAA+_ATPase"/>
</dbReference>
<evidence type="ECO:0000256" key="5">
    <source>
        <dbReference type="ARBA" id="ARBA00022741"/>
    </source>
</evidence>
<evidence type="ECO:0000256" key="7">
    <source>
        <dbReference type="ARBA" id="ARBA00022989"/>
    </source>
</evidence>
<dbReference type="InterPro" id="IPR036640">
    <property type="entry name" value="ABC1_TM_sf"/>
</dbReference>
<dbReference type="GO" id="GO:0005524">
    <property type="term" value="F:ATP binding"/>
    <property type="evidence" value="ECO:0007669"/>
    <property type="project" value="UniProtKB-KW"/>
</dbReference>
<dbReference type="OrthoDB" id="9806127at2"/>
<keyword evidence="3" id="KW-1003">Cell membrane</keyword>
<keyword evidence="6" id="KW-0067">ATP-binding</keyword>
<dbReference type="STRING" id="1122169.Lsha_1438"/>
<feature type="transmembrane region" description="Helical" evidence="9">
    <location>
        <begin position="181"/>
        <end position="201"/>
    </location>
</feature>
<feature type="transmembrane region" description="Helical" evidence="9">
    <location>
        <begin position="25"/>
        <end position="53"/>
    </location>
</feature>
<dbReference type="FunFam" id="3.40.50.300:FF:000299">
    <property type="entry name" value="ABC transporter ATP-binding protein/permease"/>
    <property type="match status" value="1"/>
</dbReference>
<gene>
    <name evidence="12" type="primary">mdlB_1</name>
    <name evidence="12" type="ORF">Lsha_1438</name>
</gene>
<proteinExistence type="predicted"/>
<dbReference type="GO" id="GO:0016887">
    <property type="term" value="F:ATP hydrolysis activity"/>
    <property type="evidence" value="ECO:0007669"/>
    <property type="project" value="InterPro"/>
</dbReference>
<name>A0A0W0YV27_9GAMM</name>
<dbReference type="SUPFAM" id="SSF90123">
    <property type="entry name" value="ABC transporter transmembrane region"/>
    <property type="match status" value="1"/>
</dbReference>
<dbReference type="RefSeq" id="WP_018577611.1">
    <property type="nucleotide sequence ID" value="NZ_KB892404.1"/>
</dbReference>
<keyword evidence="4 9" id="KW-0812">Transmembrane</keyword>
<feature type="domain" description="ABC transmembrane type-1" evidence="11">
    <location>
        <begin position="26"/>
        <end position="325"/>
    </location>
</feature>
<dbReference type="eggNOG" id="COG1132">
    <property type="taxonomic scope" value="Bacteria"/>
</dbReference>
<keyword evidence="13" id="KW-1185">Reference proteome</keyword>
<dbReference type="InterPro" id="IPR039421">
    <property type="entry name" value="Type_1_exporter"/>
</dbReference>